<dbReference type="AlphaFoldDB" id="A0A0L0D4A4"/>
<dbReference type="InterPro" id="IPR040457">
    <property type="entry name" value="GCP_C"/>
</dbReference>
<dbReference type="eggNOG" id="KOG2001">
    <property type="taxonomic scope" value="Eukaryota"/>
</dbReference>
<sequence length="678" mass="73445">MLHIGRASQEYQLVEEALYALMGIESEHIRAFPSADGLVFQLASSADVDASIADLLGRILPLASAYSAVTAFVETGSRYEAGLVSHALCAAVRELLNEYLIVVAQLETQFGLGQLNLQKMWFFVQPSLSTVTALATLARSIRDQGARGGSLLSLLHEALEVSAGDSPKRALIEHLLSAASVPYFSALTAWVTAGSVVDPYAEFMVVEHPDMAKDLGLPALSDSYWSERYTLREAKAVPRFLAPHAATILTTGKYLNVIAGCGLPIPSETLLPAGEAAVAYASNEREYAKTIEHAHARAAALLIDVLMRKHALLDRLGSIKRYFLLSQGDVLPHFFEIAADELARPASAVDIEKLEALLELAVRSTSARGDEHKDELGLRLVHTSIASELAHINTAGLPSGSSAGAKAGAGELTGFEAFAFDFVVEWPLNLVISSAALTKYRLLNRHLIKSTRVCKAMSAAWAIHKLTKTAHVQAYFKRAYALRSKMLHFVSSFSNYMFYQVLEPAWAQLTATLAGATSLADVVTAHEAFLNAALKECLLTHPELLKLLTKLMSTCSIFVDYTAHLSATLSLDGDSIFVIPPGLVDSAVEGLEEEAAIAQALAVRREHAAAAVDTTATVLDDKYHRTLAKFEENFGYHMRLFLQTINLLSGTEKHLAALFATFDFNGFYGDALGLFSYA</sequence>
<dbReference type="STRING" id="461836.A0A0L0D4A4"/>
<dbReference type="GO" id="GO:0000930">
    <property type="term" value="C:gamma-tubulin complex"/>
    <property type="evidence" value="ECO:0007669"/>
    <property type="project" value="TreeGrafter"/>
</dbReference>
<dbReference type="PANTHER" id="PTHR19302:SF13">
    <property type="entry name" value="GAMMA-TUBULIN COMPLEX COMPONENT 2"/>
    <property type="match status" value="1"/>
</dbReference>
<comment type="similarity">
    <text evidence="1 5">Belongs to the TUBGCP family.</text>
</comment>
<dbReference type="GO" id="GO:0043015">
    <property type="term" value="F:gamma-tubulin binding"/>
    <property type="evidence" value="ECO:0007669"/>
    <property type="project" value="InterPro"/>
</dbReference>
<dbReference type="InterPro" id="IPR042241">
    <property type="entry name" value="GCP_C_sf"/>
</dbReference>
<reference evidence="8 9" key="1">
    <citation type="submission" date="2010-05" db="EMBL/GenBank/DDBJ databases">
        <title>The Genome Sequence of Thecamonas trahens ATCC 50062.</title>
        <authorList>
            <consortium name="The Broad Institute Genome Sequencing Platform"/>
            <person name="Russ C."/>
            <person name="Cuomo C."/>
            <person name="Shea T."/>
            <person name="Young S.K."/>
            <person name="Zeng Q."/>
            <person name="Koehrsen M."/>
            <person name="Haas B."/>
            <person name="Borodovsky M."/>
            <person name="Guigo R."/>
            <person name="Alvarado L."/>
            <person name="Berlin A."/>
            <person name="Bochicchio J."/>
            <person name="Borenstein D."/>
            <person name="Chapman S."/>
            <person name="Chen Z."/>
            <person name="Freedman E."/>
            <person name="Gellesch M."/>
            <person name="Goldberg J."/>
            <person name="Griggs A."/>
            <person name="Gujja S."/>
            <person name="Heilman E."/>
            <person name="Heiman D."/>
            <person name="Hepburn T."/>
            <person name="Howarth C."/>
            <person name="Jen D."/>
            <person name="Larson L."/>
            <person name="Mehta T."/>
            <person name="Park D."/>
            <person name="Pearson M."/>
            <person name="Roberts A."/>
            <person name="Saif S."/>
            <person name="Shenoy N."/>
            <person name="Sisk P."/>
            <person name="Stolte C."/>
            <person name="Sykes S."/>
            <person name="Thomson T."/>
            <person name="Walk T."/>
            <person name="White J."/>
            <person name="Yandava C."/>
            <person name="Burger G."/>
            <person name="Gray M.W."/>
            <person name="Holland P.W.H."/>
            <person name="King N."/>
            <person name="Lang F.B.F."/>
            <person name="Roger A.J."/>
            <person name="Ruiz-Trillo I."/>
            <person name="Lander E."/>
            <person name="Nusbaum C."/>
        </authorList>
    </citation>
    <scope>NUCLEOTIDE SEQUENCE [LARGE SCALE GENOMIC DNA]</scope>
    <source>
        <strain evidence="8 9">ATCC 50062</strain>
    </source>
</reference>
<dbReference type="GO" id="GO:0051321">
    <property type="term" value="P:meiotic cell cycle"/>
    <property type="evidence" value="ECO:0007669"/>
    <property type="project" value="TreeGrafter"/>
</dbReference>
<keyword evidence="2 5" id="KW-0963">Cytoplasm</keyword>
<evidence type="ECO:0000313" key="9">
    <source>
        <dbReference type="Proteomes" id="UP000054408"/>
    </source>
</evidence>
<evidence type="ECO:0000259" key="7">
    <source>
        <dbReference type="Pfam" id="PF17681"/>
    </source>
</evidence>
<evidence type="ECO:0000256" key="5">
    <source>
        <dbReference type="RuleBase" id="RU363050"/>
    </source>
</evidence>
<evidence type="ECO:0000256" key="1">
    <source>
        <dbReference type="ARBA" id="ARBA00010337"/>
    </source>
</evidence>
<dbReference type="GO" id="GO:0000922">
    <property type="term" value="C:spindle pole"/>
    <property type="evidence" value="ECO:0007669"/>
    <property type="project" value="InterPro"/>
</dbReference>
<dbReference type="RefSeq" id="XP_013760007.1">
    <property type="nucleotide sequence ID" value="XM_013904553.1"/>
</dbReference>
<evidence type="ECO:0000256" key="2">
    <source>
        <dbReference type="ARBA" id="ARBA00022490"/>
    </source>
</evidence>
<organism evidence="8 9">
    <name type="scientific">Thecamonas trahens ATCC 50062</name>
    <dbReference type="NCBI Taxonomy" id="461836"/>
    <lineage>
        <taxon>Eukaryota</taxon>
        <taxon>Apusozoa</taxon>
        <taxon>Apusomonadida</taxon>
        <taxon>Apusomonadidae</taxon>
        <taxon>Thecamonas</taxon>
    </lineage>
</organism>
<feature type="domain" description="Gamma tubulin complex component C-terminal" evidence="6">
    <location>
        <begin position="312"/>
        <end position="668"/>
    </location>
</feature>
<dbReference type="GO" id="GO:0000278">
    <property type="term" value="P:mitotic cell cycle"/>
    <property type="evidence" value="ECO:0007669"/>
    <property type="project" value="TreeGrafter"/>
</dbReference>
<protein>
    <recommendedName>
        <fullName evidence="5">Spindle pole body component</fullName>
    </recommendedName>
</protein>
<dbReference type="PANTHER" id="PTHR19302">
    <property type="entry name" value="GAMMA TUBULIN COMPLEX PROTEIN"/>
    <property type="match status" value="1"/>
</dbReference>
<evidence type="ECO:0000259" key="6">
    <source>
        <dbReference type="Pfam" id="PF04130"/>
    </source>
</evidence>
<dbReference type="OrthoDB" id="2192946at2759"/>
<dbReference type="OMA" id="GCSFANC"/>
<dbReference type="GO" id="GO:0005874">
    <property type="term" value="C:microtubule"/>
    <property type="evidence" value="ECO:0007669"/>
    <property type="project" value="UniProtKB-KW"/>
</dbReference>
<dbReference type="GeneID" id="25569689"/>
<evidence type="ECO:0000256" key="4">
    <source>
        <dbReference type="ARBA" id="ARBA00023212"/>
    </source>
</evidence>
<dbReference type="Proteomes" id="UP000054408">
    <property type="component" value="Unassembled WGS sequence"/>
</dbReference>
<dbReference type="Pfam" id="PF17681">
    <property type="entry name" value="GCP_N_terminal"/>
    <property type="match status" value="1"/>
</dbReference>
<dbReference type="InterPro" id="IPR041470">
    <property type="entry name" value="GCP_N"/>
</dbReference>
<dbReference type="InterPro" id="IPR007259">
    <property type="entry name" value="GCP"/>
</dbReference>
<proteinExistence type="inferred from homology"/>
<gene>
    <name evidence="8" type="ORF">AMSG_11774</name>
</gene>
<comment type="subcellular location">
    <subcellularLocation>
        <location evidence="5">Cytoplasm</location>
        <location evidence="5">Cytoskeleton</location>
        <location evidence="5">Microtubule organizing center</location>
    </subcellularLocation>
</comment>
<feature type="domain" description="Gamma tubulin complex component protein N-terminal" evidence="7">
    <location>
        <begin position="14"/>
        <end position="309"/>
    </location>
</feature>
<dbReference type="Gene3D" id="1.20.120.1900">
    <property type="entry name" value="Gamma-tubulin complex, C-terminal domain"/>
    <property type="match status" value="1"/>
</dbReference>
<name>A0A0L0D4A4_THETB</name>
<dbReference type="GO" id="GO:0051225">
    <property type="term" value="P:spindle assembly"/>
    <property type="evidence" value="ECO:0007669"/>
    <property type="project" value="TreeGrafter"/>
</dbReference>
<dbReference type="GO" id="GO:0007020">
    <property type="term" value="P:microtubule nucleation"/>
    <property type="evidence" value="ECO:0007669"/>
    <property type="project" value="InterPro"/>
</dbReference>
<evidence type="ECO:0000313" key="8">
    <source>
        <dbReference type="EMBL" id="KNC47144.1"/>
    </source>
</evidence>
<evidence type="ECO:0000256" key="3">
    <source>
        <dbReference type="ARBA" id="ARBA00022701"/>
    </source>
</evidence>
<keyword evidence="4 5" id="KW-0206">Cytoskeleton</keyword>
<dbReference type="Pfam" id="PF04130">
    <property type="entry name" value="GCP_C_terminal"/>
    <property type="match status" value="1"/>
</dbReference>
<keyword evidence="3 5" id="KW-0493">Microtubule</keyword>
<keyword evidence="9" id="KW-1185">Reference proteome</keyword>
<dbReference type="EMBL" id="GL349445">
    <property type="protein sequence ID" value="KNC47144.1"/>
    <property type="molecule type" value="Genomic_DNA"/>
</dbReference>
<accession>A0A0L0D4A4</accession>
<dbReference type="GO" id="GO:0051011">
    <property type="term" value="F:microtubule minus-end binding"/>
    <property type="evidence" value="ECO:0007669"/>
    <property type="project" value="TreeGrafter"/>
</dbReference>
<dbReference type="GO" id="GO:0031122">
    <property type="term" value="P:cytoplasmic microtubule organization"/>
    <property type="evidence" value="ECO:0007669"/>
    <property type="project" value="TreeGrafter"/>
</dbReference>